<dbReference type="Gene3D" id="3.40.1190.20">
    <property type="match status" value="1"/>
</dbReference>
<evidence type="ECO:0000256" key="1">
    <source>
        <dbReference type="ARBA" id="ARBA00012104"/>
    </source>
</evidence>
<keyword evidence="3" id="KW-0547">Nucleotide-binding</keyword>
<dbReference type="OrthoDB" id="9800808at2"/>
<evidence type="ECO:0000256" key="5">
    <source>
        <dbReference type="ARBA" id="ARBA00022840"/>
    </source>
</evidence>
<reference evidence="7 8" key="1">
    <citation type="submission" date="2016-10" db="EMBL/GenBank/DDBJ databases">
        <authorList>
            <person name="de Groot N.N."/>
        </authorList>
    </citation>
    <scope>NUCLEOTIDE SEQUENCE [LARGE SCALE GENOMIC DNA]</scope>
    <source>
        <strain evidence="7 8">DSM 15230</strain>
    </source>
</reference>
<dbReference type="Pfam" id="PF08543">
    <property type="entry name" value="Phos_pyr_kin"/>
    <property type="match status" value="1"/>
</dbReference>
<gene>
    <name evidence="7" type="ORF">SAMN02910343_00252</name>
</gene>
<evidence type="ECO:0000256" key="2">
    <source>
        <dbReference type="ARBA" id="ARBA00022679"/>
    </source>
</evidence>
<dbReference type="AlphaFoldDB" id="A0A1G5V036"/>
<dbReference type="EC" id="2.7.1.35" evidence="1"/>
<evidence type="ECO:0000256" key="4">
    <source>
        <dbReference type="ARBA" id="ARBA00022777"/>
    </source>
</evidence>
<feature type="domain" description="Pyridoxamine kinase/Phosphomethylpyrimidine kinase" evidence="6">
    <location>
        <begin position="44"/>
        <end position="254"/>
    </location>
</feature>
<dbReference type="InterPro" id="IPR013749">
    <property type="entry name" value="PM/HMP-P_kinase-1"/>
</dbReference>
<organism evidence="7 8">
    <name type="scientific">Allisonella histaminiformans</name>
    <dbReference type="NCBI Taxonomy" id="209880"/>
    <lineage>
        <taxon>Bacteria</taxon>
        <taxon>Bacillati</taxon>
        <taxon>Bacillota</taxon>
        <taxon>Negativicutes</taxon>
        <taxon>Veillonellales</taxon>
        <taxon>Veillonellaceae</taxon>
        <taxon>Allisonella</taxon>
    </lineage>
</organism>
<keyword evidence="2" id="KW-0808">Transferase</keyword>
<dbReference type="EMBL" id="FMXA01000004">
    <property type="protein sequence ID" value="SDA39214.1"/>
    <property type="molecule type" value="Genomic_DNA"/>
</dbReference>
<dbReference type="STRING" id="209880.SAMN02910343_00252"/>
<dbReference type="Proteomes" id="UP000199689">
    <property type="component" value="Unassembled WGS sequence"/>
</dbReference>
<name>A0A1G5V036_9FIRM</name>
<accession>A0A1G5V036</accession>
<dbReference type="NCBIfam" id="NF005491">
    <property type="entry name" value="PRK07105.1"/>
    <property type="match status" value="1"/>
</dbReference>
<sequence length="273" mass="30263">MESKQILLINDLPGYGKVALAAMMPVLAHMGHILYTLPTALVSNTLDYGQFEIMETTEYMKNTLKVWKNLGFHYDAVATGFIVSEEQAQLIAHYCEEQKKQGTLIFTDPIMGDDGKLYNGVTESALMHMKHLTACADVIVPNYTEACLLAGVEYKAEGIDRKSMVELIEKLRQAGSKSIIITSAVVEGQDVVCGYEHKTDSWFMIPFHKIPVRFPGTGDIFSSLVLGHMLHGMPLKDSVKQAMDMVAAVIARNAGNEDKYKGIPLETELDMLK</sequence>
<evidence type="ECO:0000259" key="6">
    <source>
        <dbReference type="Pfam" id="PF08543"/>
    </source>
</evidence>
<dbReference type="InterPro" id="IPR029056">
    <property type="entry name" value="Ribokinase-like"/>
</dbReference>
<keyword evidence="5" id="KW-0067">ATP-binding</keyword>
<dbReference type="GO" id="GO:0008478">
    <property type="term" value="F:pyridoxal kinase activity"/>
    <property type="evidence" value="ECO:0007669"/>
    <property type="project" value="UniProtKB-EC"/>
</dbReference>
<evidence type="ECO:0000256" key="3">
    <source>
        <dbReference type="ARBA" id="ARBA00022741"/>
    </source>
</evidence>
<dbReference type="PANTHER" id="PTHR10534:SF2">
    <property type="entry name" value="PYRIDOXAL KINASE"/>
    <property type="match status" value="1"/>
</dbReference>
<protein>
    <recommendedName>
        <fullName evidence="1">pyridoxal kinase</fullName>
        <ecNumber evidence="1">2.7.1.35</ecNumber>
    </recommendedName>
</protein>
<evidence type="ECO:0000313" key="7">
    <source>
        <dbReference type="EMBL" id="SDA39214.1"/>
    </source>
</evidence>
<dbReference type="GeneID" id="87755300"/>
<proteinExistence type="predicted"/>
<dbReference type="PANTHER" id="PTHR10534">
    <property type="entry name" value="PYRIDOXAL KINASE"/>
    <property type="match status" value="1"/>
</dbReference>
<dbReference type="RefSeq" id="WP_091363020.1">
    <property type="nucleotide sequence ID" value="NZ_FMXA01000004.1"/>
</dbReference>
<dbReference type="InterPro" id="IPR004625">
    <property type="entry name" value="PyrdxlKinase"/>
</dbReference>
<keyword evidence="4 7" id="KW-0418">Kinase</keyword>
<evidence type="ECO:0000313" key="8">
    <source>
        <dbReference type="Proteomes" id="UP000199689"/>
    </source>
</evidence>
<dbReference type="GO" id="GO:0005829">
    <property type="term" value="C:cytosol"/>
    <property type="evidence" value="ECO:0007669"/>
    <property type="project" value="TreeGrafter"/>
</dbReference>
<dbReference type="GO" id="GO:0005524">
    <property type="term" value="F:ATP binding"/>
    <property type="evidence" value="ECO:0007669"/>
    <property type="project" value="UniProtKB-KW"/>
</dbReference>
<dbReference type="SUPFAM" id="SSF53613">
    <property type="entry name" value="Ribokinase-like"/>
    <property type="match status" value="1"/>
</dbReference>
<keyword evidence="8" id="KW-1185">Reference proteome</keyword>
<dbReference type="GO" id="GO:0009443">
    <property type="term" value="P:pyridoxal 5'-phosphate salvage"/>
    <property type="evidence" value="ECO:0007669"/>
    <property type="project" value="InterPro"/>
</dbReference>